<organism evidence="1 2">
    <name type="scientific">Fimbriiglobus ruber</name>
    <dbReference type="NCBI Taxonomy" id="1908690"/>
    <lineage>
        <taxon>Bacteria</taxon>
        <taxon>Pseudomonadati</taxon>
        <taxon>Planctomycetota</taxon>
        <taxon>Planctomycetia</taxon>
        <taxon>Gemmatales</taxon>
        <taxon>Gemmataceae</taxon>
        <taxon>Fimbriiglobus</taxon>
    </lineage>
</organism>
<dbReference type="EMBL" id="NIDE01000020">
    <property type="protein sequence ID" value="OWK34241.1"/>
    <property type="molecule type" value="Genomic_DNA"/>
</dbReference>
<name>A0A225CY26_9BACT</name>
<accession>A0A225CY26</accession>
<evidence type="ECO:0000313" key="2">
    <source>
        <dbReference type="Proteomes" id="UP000214646"/>
    </source>
</evidence>
<keyword evidence="2" id="KW-1185">Reference proteome</keyword>
<dbReference type="AlphaFoldDB" id="A0A225CY26"/>
<evidence type="ECO:0000313" key="1">
    <source>
        <dbReference type="EMBL" id="OWK34241.1"/>
    </source>
</evidence>
<proteinExistence type="predicted"/>
<protein>
    <submittedName>
        <fullName evidence="1">Uncharacterized protein</fullName>
    </submittedName>
</protein>
<reference evidence="2" key="1">
    <citation type="submission" date="2017-06" db="EMBL/GenBank/DDBJ databases">
        <title>Genome analysis of Fimbriiglobus ruber SP5, the first member of the order Planctomycetales with confirmed chitinolytic capability.</title>
        <authorList>
            <person name="Ravin N.V."/>
            <person name="Rakitin A.L."/>
            <person name="Ivanova A.A."/>
            <person name="Beletsky A.V."/>
            <person name="Kulichevskaya I.S."/>
            <person name="Mardanov A.V."/>
            <person name="Dedysh S.N."/>
        </authorList>
    </citation>
    <scope>NUCLEOTIDE SEQUENCE [LARGE SCALE GENOMIC DNA]</scope>
    <source>
        <strain evidence="2">SP5</strain>
    </source>
</reference>
<dbReference type="Proteomes" id="UP000214646">
    <property type="component" value="Unassembled WGS sequence"/>
</dbReference>
<gene>
    <name evidence="1" type="ORF">FRUB_10212</name>
</gene>
<comment type="caution">
    <text evidence="1">The sequence shown here is derived from an EMBL/GenBank/DDBJ whole genome shotgun (WGS) entry which is preliminary data.</text>
</comment>
<sequence>MQRILKRLYPIGTKVRFRPTGLRKAEDGEVKGYLFCDHTGRPALVVAYQGAGAWAKQVFHDRITPDRLV</sequence>